<feature type="transmembrane region" description="Helical" evidence="1">
    <location>
        <begin position="91"/>
        <end position="109"/>
    </location>
</feature>
<organism evidence="2 3">
    <name type="scientific">Duncaniella muris</name>
    <dbReference type="NCBI Taxonomy" id="2094150"/>
    <lineage>
        <taxon>Bacteria</taxon>
        <taxon>Pseudomonadati</taxon>
        <taxon>Bacteroidota</taxon>
        <taxon>Bacteroidia</taxon>
        <taxon>Bacteroidales</taxon>
        <taxon>Muribaculaceae</taxon>
        <taxon>Duncaniella</taxon>
    </lineage>
</organism>
<dbReference type="EMBL" id="PUEC01000019">
    <property type="protein sequence ID" value="PWB01677.1"/>
    <property type="molecule type" value="Genomic_DNA"/>
</dbReference>
<dbReference type="Proteomes" id="UP000244905">
    <property type="component" value="Unassembled WGS sequence"/>
</dbReference>
<feature type="transmembrane region" description="Helical" evidence="1">
    <location>
        <begin position="38"/>
        <end position="61"/>
    </location>
</feature>
<comment type="caution">
    <text evidence="2">The sequence shown here is derived from an EMBL/GenBank/DDBJ whole genome shotgun (WGS) entry which is preliminary data.</text>
</comment>
<keyword evidence="1" id="KW-1133">Transmembrane helix</keyword>
<gene>
    <name evidence="2" type="ORF">C5O23_09000</name>
</gene>
<proteinExistence type="predicted"/>
<dbReference type="GeneID" id="82526477"/>
<sequence>MAMWTNIFYGVVALALVFQIVLLFLGEKIHGKLKTQGNYSLLGIVCNTLTAATVVVFFGGVFSTQSALFIFLLFNIFLGKWMGWRTLTKRIITIMVLAFVLINKYQLHINFYKQIYNLFTQW</sequence>
<dbReference type="RefSeq" id="WP_107032611.1">
    <property type="nucleotide sequence ID" value="NZ_PUEC01000019.1"/>
</dbReference>
<keyword evidence="3" id="KW-1185">Reference proteome</keyword>
<feature type="transmembrane region" description="Helical" evidence="1">
    <location>
        <begin position="6"/>
        <end position="26"/>
    </location>
</feature>
<keyword evidence="1" id="KW-0812">Transmembrane</keyword>
<evidence type="ECO:0000313" key="3">
    <source>
        <dbReference type="Proteomes" id="UP000244905"/>
    </source>
</evidence>
<evidence type="ECO:0000256" key="1">
    <source>
        <dbReference type="SAM" id="Phobius"/>
    </source>
</evidence>
<keyword evidence="1" id="KW-0472">Membrane</keyword>
<name>A0A2V1IJB1_9BACT</name>
<protein>
    <submittedName>
        <fullName evidence="2">Uncharacterized protein</fullName>
    </submittedName>
</protein>
<evidence type="ECO:0000313" key="2">
    <source>
        <dbReference type="EMBL" id="PWB01677.1"/>
    </source>
</evidence>
<dbReference type="AlphaFoldDB" id="A0A2V1IJB1"/>
<reference evidence="3" key="1">
    <citation type="submission" date="2018-02" db="EMBL/GenBank/DDBJ databases">
        <authorList>
            <person name="Clavel T."/>
            <person name="Strowig T."/>
        </authorList>
    </citation>
    <scope>NUCLEOTIDE SEQUENCE [LARGE SCALE GENOMIC DNA]</scope>
    <source>
        <strain evidence="3">DSM 103720</strain>
    </source>
</reference>
<accession>A0A2V1IJB1</accession>